<dbReference type="Proteomes" id="UP000778951">
    <property type="component" value="Unassembled WGS sequence"/>
</dbReference>
<proteinExistence type="predicted"/>
<feature type="region of interest" description="Disordered" evidence="1">
    <location>
        <begin position="1"/>
        <end position="29"/>
    </location>
</feature>
<protein>
    <submittedName>
        <fullName evidence="2">Uncharacterized protein</fullName>
    </submittedName>
</protein>
<feature type="compositionally biased region" description="Polar residues" evidence="1">
    <location>
        <begin position="1"/>
        <end position="26"/>
    </location>
</feature>
<evidence type="ECO:0000256" key="1">
    <source>
        <dbReference type="SAM" id="MobiDB-lite"/>
    </source>
</evidence>
<keyword evidence="3" id="KW-1185">Reference proteome</keyword>
<organism evidence="2 3">
    <name type="scientific">Entomospira culicis</name>
    <dbReference type="NCBI Taxonomy" id="2719989"/>
    <lineage>
        <taxon>Bacteria</taxon>
        <taxon>Pseudomonadati</taxon>
        <taxon>Spirochaetota</taxon>
        <taxon>Spirochaetia</taxon>
        <taxon>Spirochaetales</taxon>
        <taxon>Spirochaetaceae</taxon>
        <taxon>Entomospira</taxon>
    </lineage>
</organism>
<comment type="caution">
    <text evidence="2">The sequence shown here is derived from an EMBL/GenBank/DDBJ whole genome shotgun (WGS) entry which is preliminary data.</text>
</comment>
<evidence type="ECO:0000313" key="3">
    <source>
        <dbReference type="Proteomes" id="UP000778951"/>
    </source>
</evidence>
<reference evidence="2" key="1">
    <citation type="submission" date="2020-03" db="EMBL/GenBank/DDBJ databases">
        <title>Spirochaetal bacteria isolated from arthropods constitute a novel genus Entomospira genus novum within the order Spirochaetales.</title>
        <authorList>
            <person name="Grana-Miraglia L."/>
            <person name="Sikutova S."/>
            <person name="Fingerle V."/>
            <person name="Sing A."/>
            <person name="Castillo-Ramirez S."/>
            <person name="Margos G."/>
            <person name="Rudolf I."/>
        </authorList>
    </citation>
    <scope>NUCLEOTIDE SEQUENCE</scope>
    <source>
        <strain evidence="2">BR149</strain>
    </source>
</reference>
<accession>A0A968GJU7</accession>
<sequence length="55" mass="6125">MTQTQTTTPKPSRPSSLNLAQKTPSPSKHETLLQSFEEVNALLSDVERELKTAKE</sequence>
<dbReference type="EMBL" id="JAATLM010000001">
    <property type="protein sequence ID" value="NIZ69175.1"/>
    <property type="molecule type" value="Genomic_DNA"/>
</dbReference>
<evidence type="ECO:0000313" key="2">
    <source>
        <dbReference type="EMBL" id="NIZ69175.1"/>
    </source>
</evidence>
<gene>
    <name evidence="2" type="ORF">HCT48_02975</name>
</gene>
<dbReference type="RefSeq" id="WP_167695274.1">
    <property type="nucleotide sequence ID" value="NZ_JAATLL010000002.1"/>
</dbReference>
<name>A0A968GJU7_9SPIO</name>
<dbReference type="AlphaFoldDB" id="A0A968GJU7"/>